<sequence length="245" mass="25980">MSPTFLALLVAHLLGEFVLRRDPPSRPEGAPIPLLLHAALVTALSALLLGTLNAWLLGSLLLVHSLSDASRSHLLPRGPRSFLGEQGVRLALLAGLAWSFPGAWETGLWGSQLTGDALRTYAQVLVVTAGILATVPAAGVVIGLLLEPLTRELEEEQSPAGGLRNGGRYIGWLERGLVLILYLSGQASGIGFVLATKSILRFGEIKDSEHRKLAEFILIGTFLSFALALSGGLLTEWALGAIRAD</sequence>
<keyword evidence="1" id="KW-0812">Transmembrane</keyword>
<keyword evidence="1" id="KW-1133">Transmembrane helix</keyword>
<reference evidence="2 3" key="1">
    <citation type="submission" date="2024-08" db="EMBL/GenBank/DDBJ databases">
        <title>Whole-genome sequencing of halo(alkali)philic microorganisms from hypersaline lakes.</title>
        <authorList>
            <person name="Sorokin D.Y."/>
            <person name="Merkel A.Y."/>
            <person name="Messina E."/>
            <person name="Yakimov M."/>
        </authorList>
    </citation>
    <scope>NUCLEOTIDE SEQUENCE [LARGE SCALE GENOMIC DNA]</scope>
    <source>
        <strain evidence="2 3">Cl-TMA</strain>
    </source>
</reference>
<dbReference type="EMBL" id="JBGUAW010000003">
    <property type="protein sequence ID" value="MFA9460074.1"/>
    <property type="molecule type" value="Genomic_DNA"/>
</dbReference>
<dbReference type="Proteomes" id="UP001575181">
    <property type="component" value="Unassembled WGS sequence"/>
</dbReference>
<comment type="caution">
    <text evidence="2">The sequence shown here is derived from an EMBL/GenBank/DDBJ whole genome shotgun (WGS) entry which is preliminary data.</text>
</comment>
<accession>A0ABV4TTW4</accession>
<feature type="transmembrane region" description="Helical" evidence="1">
    <location>
        <begin position="36"/>
        <end position="66"/>
    </location>
</feature>
<keyword evidence="3" id="KW-1185">Reference proteome</keyword>
<feature type="transmembrane region" description="Helical" evidence="1">
    <location>
        <begin position="216"/>
        <end position="239"/>
    </location>
</feature>
<proteinExistence type="predicted"/>
<gene>
    <name evidence="2" type="ORF">ACERLL_04480</name>
</gene>
<evidence type="ECO:0000313" key="3">
    <source>
        <dbReference type="Proteomes" id="UP001575181"/>
    </source>
</evidence>
<evidence type="ECO:0000256" key="1">
    <source>
        <dbReference type="SAM" id="Phobius"/>
    </source>
</evidence>
<evidence type="ECO:0000313" key="2">
    <source>
        <dbReference type="EMBL" id="MFA9460074.1"/>
    </source>
</evidence>
<feature type="transmembrane region" description="Helical" evidence="1">
    <location>
        <begin position="124"/>
        <end position="146"/>
    </location>
</feature>
<protein>
    <recommendedName>
        <fullName evidence="4">DUF3307 domain-containing protein</fullName>
    </recommendedName>
</protein>
<name>A0ABV4TTW4_9GAMM</name>
<organism evidence="2 3">
    <name type="scientific">Thiohalorhabdus methylotrophus</name>
    <dbReference type="NCBI Taxonomy" id="3242694"/>
    <lineage>
        <taxon>Bacteria</taxon>
        <taxon>Pseudomonadati</taxon>
        <taxon>Pseudomonadota</taxon>
        <taxon>Gammaproteobacteria</taxon>
        <taxon>Thiohalorhabdales</taxon>
        <taxon>Thiohalorhabdaceae</taxon>
        <taxon>Thiohalorhabdus</taxon>
    </lineage>
</organism>
<keyword evidence="1" id="KW-0472">Membrane</keyword>
<dbReference type="RefSeq" id="WP_373654863.1">
    <property type="nucleotide sequence ID" value="NZ_JBGUAW010000003.1"/>
</dbReference>
<feature type="transmembrane region" description="Helical" evidence="1">
    <location>
        <begin position="177"/>
        <end position="196"/>
    </location>
</feature>
<evidence type="ECO:0008006" key="4">
    <source>
        <dbReference type="Google" id="ProtNLM"/>
    </source>
</evidence>